<dbReference type="AlphaFoldDB" id="A0AAE0S1D7"/>
<evidence type="ECO:0000256" key="2">
    <source>
        <dbReference type="ARBA" id="ARBA00022692"/>
    </source>
</evidence>
<protein>
    <recommendedName>
        <fullName evidence="6">G-protein coupled receptors family 1 profile domain-containing protein</fullName>
    </recommendedName>
</protein>
<organism evidence="7 8">
    <name type="scientific">Potamilus streckersoni</name>
    <dbReference type="NCBI Taxonomy" id="2493646"/>
    <lineage>
        <taxon>Eukaryota</taxon>
        <taxon>Metazoa</taxon>
        <taxon>Spiralia</taxon>
        <taxon>Lophotrochozoa</taxon>
        <taxon>Mollusca</taxon>
        <taxon>Bivalvia</taxon>
        <taxon>Autobranchia</taxon>
        <taxon>Heteroconchia</taxon>
        <taxon>Palaeoheterodonta</taxon>
        <taxon>Unionida</taxon>
        <taxon>Unionoidea</taxon>
        <taxon>Unionidae</taxon>
        <taxon>Ambleminae</taxon>
        <taxon>Lampsilini</taxon>
        <taxon>Potamilus</taxon>
    </lineage>
</organism>
<dbReference type="PANTHER" id="PTHR24244:SF1">
    <property type="entry name" value="G-PROTEIN COUPLED RECEPTORS FAMILY 1 PROFILE DOMAIN-CONTAINING PROTEIN"/>
    <property type="match status" value="1"/>
</dbReference>
<keyword evidence="3 5" id="KW-1133">Transmembrane helix</keyword>
<sequence>MSSLVTAHYTAQADLDYPEIEMTTPDFMHSNESEQNEDVEEVYSRVRLVLVWVLALMIIVLNSLVIGILIGSSKRHSRMYFFLFNLAIADLCVGIFDVVVDGLLELSEGMWMLGESLCKIHMFFKDFVLYASIYILAVMSIDRALIVSKPLQRLQNGRRLRWTAVLTSWGLSAVLSIPSAILHKISDHGDVQFCHIQFEDPKWWKILFMATFSSVFLIPVIIIVSSYTILIFVLCRRNADLRLKETRNSAKLSNRTLRQTNSVIFNRGISRSKFKSIQLSLGIVSGFIICWSPYFIYNLLEVFEVVKPHPMKIPIMILAYLNNVANPIIFFIYHHTLETRRERATSLETTLINSSSSSAIRLQKLTEEKFC</sequence>
<dbReference type="InterPro" id="IPR017452">
    <property type="entry name" value="GPCR_Rhodpsn_7TM"/>
</dbReference>
<dbReference type="PRINTS" id="PR00237">
    <property type="entry name" value="GPCRRHODOPSN"/>
</dbReference>
<evidence type="ECO:0000256" key="1">
    <source>
        <dbReference type="ARBA" id="ARBA00004370"/>
    </source>
</evidence>
<reference evidence="7" key="1">
    <citation type="journal article" date="2021" name="Genome Biol. Evol.">
        <title>A High-Quality Reference Genome for a Parasitic Bivalve with Doubly Uniparental Inheritance (Bivalvia: Unionida).</title>
        <authorList>
            <person name="Smith C.H."/>
        </authorList>
    </citation>
    <scope>NUCLEOTIDE SEQUENCE</scope>
    <source>
        <strain evidence="7">CHS0354</strain>
    </source>
</reference>
<feature type="transmembrane region" description="Helical" evidence="5">
    <location>
        <begin position="162"/>
        <end position="183"/>
    </location>
</feature>
<comment type="subcellular location">
    <subcellularLocation>
        <location evidence="1">Membrane</location>
    </subcellularLocation>
</comment>
<feature type="transmembrane region" description="Helical" evidence="5">
    <location>
        <begin position="49"/>
        <end position="70"/>
    </location>
</feature>
<dbReference type="GO" id="GO:0008188">
    <property type="term" value="F:neuropeptide receptor activity"/>
    <property type="evidence" value="ECO:0007669"/>
    <property type="project" value="InterPro"/>
</dbReference>
<dbReference type="InterPro" id="IPR027294">
    <property type="entry name" value="NPS_rcpt"/>
</dbReference>
<gene>
    <name evidence="7" type="ORF">CHS0354_025581</name>
</gene>
<reference evidence="7" key="2">
    <citation type="journal article" date="2021" name="Genome Biol. Evol.">
        <title>Developing a high-quality reference genome for a parasitic bivalve with doubly uniparental inheritance (Bivalvia: Unionida).</title>
        <authorList>
            <person name="Smith C.H."/>
        </authorList>
    </citation>
    <scope>NUCLEOTIDE SEQUENCE</scope>
    <source>
        <strain evidence="7">CHS0354</strain>
        <tissue evidence="7">Mantle</tissue>
    </source>
</reference>
<dbReference type="Proteomes" id="UP001195483">
    <property type="component" value="Unassembled WGS sequence"/>
</dbReference>
<proteinExistence type="predicted"/>
<dbReference type="GO" id="GO:0016020">
    <property type="term" value="C:membrane"/>
    <property type="evidence" value="ECO:0007669"/>
    <property type="project" value="UniProtKB-SubCell"/>
</dbReference>
<feature type="domain" description="G-protein coupled receptors family 1 profile" evidence="6">
    <location>
        <begin position="61"/>
        <end position="330"/>
    </location>
</feature>
<evidence type="ECO:0000313" key="7">
    <source>
        <dbReference type="EMBL" id="KAK3583449.1"/>
    </source>
</evidence>
<dbReference type="Pfam" id="PF00001">
    <property type="entry name" value="7tm_1"/>
    <property type="match status" value="1"/>
</dbReference>
<comment type="caution">
    <text evidence="7">The sequence shown here is derived from an EMBL/GenBank/DDBJ whole genome shotgun (WGS) entry which is preliminary data.</text>
</comment>
<dbReference type="Gene3D" id="1.20.1070.10">
    <property type="entry name" value="Rhodopsin 7-helix transmembrane proteins"/>
    <property type="match status" value="1"/>
</dbReference>
<feature type="transmembrane region" description="Helical" evidence="5">
    <location>
        <begin position="82"/>
        <end position="100"/>
    </location>
</feature>
<keyword evidence="2 5" id="KW-0812">Transmembrane</keyword>
<dbReference type="PROSITE" id="PS50262">
    <property type="entry name" value="G_PROTEIN_RECEP_F1_2"/>
    <property type="match status" value="1"/>
</dbReference>
<evidence type="ECO:0000256" key="5">
    <source>
        <dbReference type="SAM" id="Phobius"/>
    </source>
</evidence>
<name>A0AAE0S1D7_9BIVA</name>
<accession>A0AAE0S1D7</accession>
<feature type="transmembrane region" description="Helical" evidence="5">
    <location>
        <begin position="203"/>
        <end position="234"/>
    </location>
</feature>
<feature type="transmembrane region" description="Helical" evidence="5">
    <location>
        <begin position="277"/>
        <end position="297"/>
    </location>
</feature>
<evidence type="ECO:0000256" key="4">
    <source>
        <dbReference type="ARBA" id="ARBA00023136"/>
    </source>
</evidence>
<evidence type="ECO:0000313" key="8">
    <source>
        <dbReference type="Proteomes" id="UP001195483"/>
    </source>
</evidence>
<dbReference type="InterPro" id="IPR000276">
    <property type="entry name" value="GPCR_Rhodpsn"/>
</dbReference>
<reference evidence="7" key="3">
    <citation type="submission" date="2023-05" db="EMBL/GenBank/DDBJ databases">
        <authorList>
            <person name="Smith C.H."/>
        </authorList>
    </citation>
    <scope>NUCLEOTIDE SEQUENCE</scope>
    <source>
        <strain evidence="7">CHS0354</strain>
        <tissue evidence="7">Mantle</tissue>
    </source>
</reference>
<dbReference type="SUPFAM" id="SSF81321">
    <property type="entry name" value="Family A G protein-coupled receptor-like"/>
    <property type="match status" value="1"/>
</dbReference>
<keyword evidence="4 5" id="KW-0472">Membrane</keyword>
<feature type="transmembrane region" description="Helical" evidence="5">
    <location>
        <begin position="120"/>
        <end position="141"/>
    </location>
</feature>
<keyword evidence="8" id="KW-1185">Reference proteome</keyword>
<evidence type="ECO:0000256" key="3">
    <source>
        <dbReference type="ARBA" id="ARBA00022989"/>
    </source>
</evidence>
<evidence type="ECO:0000259" key="6">
    <source>
        <dbReference type="PROSITE" id="PS50262"/>
    </source>
</evidence>
<dbReference type="EMBL" id="JAEAOA010001522">
    <property type="protein sequence ID" value="KAK3583449.1"/>
    <property type="molecule type" value="Genomic_DNA"/>
</dbReference>
<dbReference type="PANTHER" id="PTHR24244">
    <property type="entry name" value="NEUROPEPTIDE S RECEPTOR"/>
    <property type="match status" value="1"/>
</dbReference>
<feature type="transmembrane region" description="Helical" evidence="5">
    <location>
        <begin position="313"/>
        <end position="333"/>
    </location>
</feature>